<dbReference type="AlphaFoldDB" id="A0A1F6C1M4"/>
<dbReference type="STRING" id="1798473.A3G50_01660"/>
<organism evidence="1 2">
    <name type="scientific">Candidatus Jorgensenbacteria bacterium RIFCSPLOWO2_12_FULL_42_11</name>
    <dbReference type="NCBI Taxonomy" id="1798473"/>
    <lineage>
        <taxon>Bacteria</taxon>
        <taxon>Candidatus Joergenseniibacteriota</taxon>
    </lineage>
</organism>
<dbReference type="Proteomes" id="UP000176633">
    <property type="component" value="Unassembled WGS sequence"/>
</dbReference>
<evidence type="ECO:0000313" key="1">
    <source>
        <dbReference type="EMBL" id="OGG43106.1"/>
    </source>
</evidence>
<reference evidence="1 2" key="1">
    <citation type="journal article" date="2016" name="Nat. Commun.">
        <title>Thousands of microbial genomes shed light on interconnected biogeochemical processes in an aquifer system.</title>
        <authorList>
            <person name="Anantharaman K."/>
            <person name="Brown C.T."/>
            <person name="Hug L.A."/>
            <person name="Sharon I."/>
            <person name="Castelle C.J."/>
            <person name="Probst A.J."/>
            <person name="Thomas B.C."/>
            <person name="Singh A."/>
            <person name="Wilkins M.J."/>
            <person name="Karaoz U."/>
            <person name="Brodie E.L."/>
            <person name="Williams K.H."/>
            <person name="Hubbard S.S."/>
            <person name="Banfield J.F."/>
        </authorList>
    </citation>
    <scope>NUCLEOTIDE SEQUENCE [LARGE SCALE GENOMIC DNA]</scope>
</reference>
<protein>
    <recommendedName>
        <fullName evidence="3">PEGA domain-containing protein</fullName>
    </recommendedName>
</protein>
<dbReference type="SUPFAM" id="SSF50978">
    <property type="entry name" value="WD40 repeat-like"/>
    <property type="match status" value="1"/>
</dbReference>
<gene>
    <name evidence="1" type="ORF">A3G50_01660</name>
</gene>
<proteinExistence type="predicted"/>
<name>A0A1F6C1M4_9BACT</name>
<sequence>MTKKTRKFILYGLILGFLLAASGFILYALGWSFNQTTDGSFTFRKTGAIFLKIRPGDALVKINGKSYVQNHGLFNNGGDLTKGLLPGDYQIEISKENYGAWGKKLTVEAGLVSSATKIFLFPEEISAEPVLRKEAEKFWLTDNKKEEIKSLFYSLKQKQLKLPGKVPIVQIAPYLFDATKALVATQKAVYVLDRQNFSLEILAPISAQALAVNDSEIVFLDRQNNLQIYGLANHKIMEKIPLPLPTPLNNSEQLTEPVEKITKIALPKSGARIALLTKEGGLFIYEKPENELKLIAEKIKEFRFSPDNKKVAMLTQNEEIEIIFLEDYRRDFEMAAGEKFKLDLPKKGAPLDFGWLPEILDHLIIKYPEETIIAEIDSRPPTNWWLLGKNVQSFAFDNENNLYFLRDNQFLKVVL</sequence>
<comment type="caution">
    <text evidence="1">The sequence shown here is derived from an EMBL/GenBank/DDBJ whole genome shotgun (WGS) entry which is preliminary data.</text>
</comment>
<dbReference type="EMBL" id="MFKM01000025">
    <property type="protein sequence ID" value="OGG43106.1"/>
    <property type="molecule type" value="Genomic_DNA"/>
</dbReference>
<evidence type="ECO:0008006" key="3">
    <source>
        <dbReference type="Google" id="ProtNLM"/>
    </source>
</evidence>
<evidence type="ECO:0000313" key="2">
    <source>
        <dbReference type="Proteomes" id="UP000176633"/>
    </source>
</evidence>
<accession>A0A1F6C1M4</accession>
<dbReference type="InterPro" id="IPR036322">
    <property type="entry name" value="WD40_repeat_dom_sf"/>
</dbReference>